<keyword evidence="1" id="KW-0238">DNA-binding</keyword>
<dbReference type="PANTHER" id="PTHR30461:SF2">
    <property type="entry name" value="SERINE RECOMBINASE PINE-RELATED"/>
    <property type="match status" value="1"/>
</dbReference>
<proteinExistence type="predicted"/>
<dbReference type="EMBL" id="JANCLT010000027">
    <property type="protein sequence ID" value="MCP8971367.1"/>
    <property type="molecule type" value="Genomic_DNA"/>
</dbReference>
<gene>
    <name evidence="5" type="ORF">NK662_22895</name>
</gene>
<feature type="coiled-coil region" evidence="3">
    <location>
        <begin position="305"/>
        <end position="383"/>
    </location>
</feature>
<name>A0AA42BRV0_9BACI</name>
<dbReference type="AlphaFoldDB" id="A0AA42BRV0"/>
<keyword evidence="6" id="KW-1185">Reference proteome</keyword>
<feature type="domain" description="Resolvase/invertase-type recombinase catalytic" evidence="4">
    <location>
        <begin position="4"/>
        <end position="124"/>
    </location>
</feature>
<dbReference type="SUPFAM" id="SSF53041">
    <property type="entry name" value="Resolvase-like"/>
    <property type="match status" value="1"/>
</dbReference>
<evidence type="ECO:0000313" key="6">
    <source>
        <dbReference type="Proteomes" id="UP001156102"/>
    </source>
</evidence>
<protein>
    <submittedName>
        <fullName evidence="5">Recombinase family protein</fullName>
    </submittedName>
</protein>
<accession>A0AA42BRV0</accession>
<dbReference type="CDD" id="cd00338">
    <property type="entry name" value="Ser_Recombinase"/>
    <property type="match status" value="1"/>
</dbReference>
<evidence type="ECO:0000256" key="1">
    <source>
        <dbReference type="ARBA" id="ARBA00023125"/>
    </source>
</evidence>
<keyword evidence="2" id="KW-0233">DNA recombination</keyword>
<dbReference type="Pfam" id="PF00239">
    <property type="entry name" value="Resolvase"/>
    <property type="match status" value="1"/>
</dbReference>
<evidence type="ECO:0000259" key="4">
    <source>
        <dbReference type="SMART" id="SM00857"/>
    </source>
</evidence>
<dbReference type="InterPro" id="IPR006119">
    <property type="entry name" value="Resolv_N"/>
</dbReference>
<keyword evidence="3" id="KW-0175">Coiled coil</keyword>
<dbReference type="Proteomes" id="UP001156102">
    <property type="component" value="Unassembled WGS sequence"/>
</dbReference>
<evidence type="ECO:0000313" key="5">
    <source>
        <dbReference type="EMBL" id="MCP8971367.1"/>
    </source>
</evidence>
<sequence length="445" mass="52019">MQITADAPFRERLLPEEVYVIDEFAVSANKKSTEERPQMLELISLIQQGKVSTVYAFDRTRLFRNYYDGMEFQDVCRHHDVSLVYTSSGQGHVQATDSTFLEGVLLMFSNIEGQNIARRTNEVQRRCPPKKLGYTKVSESKQYVKHPDKMATVQAYFSALENVRTVEDLSRTLKEFRKKLSRTDELLLKVSHDPFYAGYDLHQGEVSLPYVEPYLTLEQFKNLQTTLEPLRNEYVNQIQQLKKQDVIEPLCGYCRQPLRYRINKLNSTAYYSCSRKHAKLCISAADIQGAIKTALTEIINKLDGKRMLQQSQQQLKQIRQTVEKELQSLEKEMTEIRRELLYQDDYDSNWSDHPKYKKIARLREEKNKLLQDLDAREQSLQENKQIVTQLDTYLSGHLEENASLLALMFIEHIFVYRDIVDFEVAKFDYLQDINEELTYIGGEAI</sequence>
<reference evidence="5" key="1">
    <citation type="submission" date="2022-07" db="EMBL/GenBank/DDBJ databases">
        <authorList>
            <person name="Li W.-J."/>
            <person name="Deng Q.-Q."/>
        </authorList>
    </citation>
    <scope>NUCLEOTIDE SEQUENCE</scope>
    <source>
        <strain evidence="5">SYSU M60031</strain>
    </source>
</reference>
<evidence type="ECO:0000256" key="3">
    <source>
        <dbReference type="SAM" id="Coils"/>
    </source>
</evidence>
<dbReference type="SMART" id="SM00857">
    <property type="entry name" value="Resolvase"/>
    <property type="match status" value="1"/>
</dbReference>
<dbReference type="InterPro" id="IPR050639">
    <property type="entry name" value="SSR_resolvase"/>
</dbReference>
<dbReference type="GO" id="GO:0000150">
    <property type="term" value="F:DNA strand exchange activity"/>
    <property type="evidence" value="ECO:0007669"/>
    <property type="project" value="InterPro"/>
</dbReference>
<comment type="caution">
    <text evidence="5">The sequence shown here is derived from an EMBL/GenBank/DDBJ whole genome shotgun (WGS) entry which is preliminary data.</text>
</comment>
<organism evidence="5 6">
    <name type="scientific">Ectobacillus ponti</name>
    <dbReference type="NCBI Taxonomy" id="2961894"/>
    <lineage>
        <taxon>Bacteria</taxon>
        <taxon>Bacillati</taxon>
        <taxon>Bacillota</taxon>
        <taxon>Bacilli</taxon>
        <taxon>Bacillales</taxon>
        <taxon>Bacillaceae</taxon>
        <taxon>Ectobacillus</taxon>
    </lineage>
</organism>
<dbReference type="InterPro" id="IPR036162">
    <property type="entry name" value="Resolvase-like_N_sf"/>
</dbReference>
<dbReference type="Gene3D" id="3.40.50.1390">
    <property type="entry name" value="Resolvase, N-terminal catalytic domain"/>
    <property type="match status" value="1"/>
</dbReference>
<dbReference type="GO" id="GO:0003677">
    <property type="term" value="F:DNA binding"/>
    <property type="evidence" value="ECO:0007669"/>
    <property type="project" value="UniProtKB-KW"/>
</dbReference>
<dbReference type="PANTHER" id="PTHR30461">
    <property type="entry name" value="DNA-INVERTASE FROM LAMBDOID PROPHAGE"/>
    <property type="match status" value="1"/>
</dbReference>
<evidence type="ECO:0000256" key="2">
    <source>
        <dbReference type="ARBA" id="ARBA00023172"/>
    </source>
</evidence>